<dbReference type="SUPFAM" id="SSF49899">
    <property type="entry name" value="Concanavalin A-like lectins/glucanases"/>
    <property type="match status" value="1"/>
</dbReference>
<comment type="subcellular location">
    <subcellularLocation>
        <location evidence="1">Nucleus</location>
    </subcellularLocation>
</comment>
<dbReference type="Pfam" id="PF00622">
    <property type="entry name" value="SPRY"/>
    <property type="match status" value="1"/>
</dbReference>
<keyword evidence="5" id="KW-0539">Nucleus</keyword>
<name>A0AAV2IGN5_LYMST</name>
<dbReference type="InterPro" id="IPR013320">
    <property type="entry name" value="ConA-like_dom_sf"/>
</dbReference>
<evidence type="ECO:0000256" key="4">
    <source>
        <dbReference type="ARBA" id="ARBA00022786"/>
    </source>
</evidence>
<dbReference type="GO" id="GO:0005634">
    <property type="term" value="C:nucleus"/>
    <property type="evidence" value="ECO:0007669"/>
    <property type="project" value="UniProtKB-SubCell"/>
</dbReference>
<dbReference type="InterPro" id="IPR043136">
    <property type="entry name" value="B30.2/SPRY_sf"/>
</dbReference>
<feature type="compositionally biased region" description="Acidic residues" evidence="6">
    <location>
        <begin position="562"/>
        <end position="577"/>
    </location>
</feature>
<dbReference type="Proteomes" id="UP001497497">
    <property type="component" value="Unassembled WGS sequence"/>
</dbReference>
<sequence length="613" mass="69110">MNFTKTHSVLSHQFINQDADKFSEALQIPEISITQSQAPDSSIEAHLLSSLVATDLGPSSNSPSESSIRLYVESLDGSVTDDDISDASLKDKINRGTLTEKEDSKPSQCKYCVLRLSKLRKLEKIKTNKLSLVSASTNSLHNSQNPQSASKKERACQTSASLFERAEMTNRELRSLAMILRFRHGKYLRTETFCKCAKYGRERDCRCGEEENYFDWVWDPNVKHRGQATSLQEQGHQVIFHKDYSCGTSAVRGQQPMEKDQYFWEIKMTTPVYGTDMMVGVGTENVDLNKFHNIFCSMLGYDMDSWGISYDGRIQHGGRKQEYCSRFGQGAIIGVHLDMWHGTLAFFKNRQCLGVAFKNLRGRTLYPMACSTAARSGMKVISSRSFPTSLQFLCCQRLRKFVPSHLSVLDALAMPPGLRAFLANNMTWLLHVPHNTLPKPKSGYICEICLPFKSVLEGCTDDEDESSDEDTRIEHIHDVLNLGDSDDDITEDEEKEDSAERKSQTGGLTGYLLTPRRPIQWQNAHPHHSSAGSASTSRPDRVIVMQRTLCSVKKFRLSGVQADEEAEEENSDEELSEPDTSSEVQEESLSDIQMEIEQEGSKQLMKLGKRKRS</sequence>
<dbReference type="SMART" id="SM00449">
    <property type="entry name" value="SPRY"/>
    <property type="match status" value="1"/>
</dbReference>
<evidence type="ECO:0000259" key="8">
    <source>
        <dbReference type="PROSITE" id="PS50225"/>
    </source>
</evidence>
<evidence type="ECO:0000256" key="2">
    <source>
        <dbReference type="ARBA" id="ARBA00010910"/>
    </source>
</evidence>
<dbReference type="InterPro" id="IPR001870">
    <property type="entry name" value="B30.2/SPRY"/>
</dbReference>
<evidence type="ECO:0000259" key="7">
    <source>
        <dbReference type="PROSITE" id="PS50188"/>
    </source>
</evidence>
<gene>
    <name evidence="9" type="ORF">GSLYS_00019528001</name>
</gene>
<organism evidence="9 10">
    <name type="scientific">Lymnaea stagnalis</name>
    <name type="common">Great pond snail</name>
    <name type="synonym">Helix stagnalis</name>
    <dbReference type="NCBI Taxonomy" id="6523"/>
    <lineage>
        <taxon>Eukaryota</taxon>
        <taxon>Metazoa</taxon>
        <taxon>Spiralia</taxon>
        <taxon>Lophotrochozoa</taxon>
        <taxon>Mollusca</taxon>
        <taxon>Gastropoda</taxon>
        <taxon>Heterobranchia</taxon>
        <taxon>Euthyneura</taxon>
        <taxon>Panpulmonata</taxon>
        <taxon>Hygrophila</taxon>
        <taxon>Lymnaeoidea</taxon>
        <taxon>Lymnaeidae</taxon>
        <taxon>Lymnaea</taxon>
    </lineage>
</organism>
<dbReference type="Gene3D" id="2.60.120.920">
    <property type="match status" value="1"/>
</dbReference>
<evidence type="ECO:0000313" key="9">
    <source>
        <dbReference type="EMBL" id="CAL1546151.1"/>
    </source>
</evidence>
<comment type="caution">
    <text evidence="9">The sequence shown here is derived from an EMBL/GenBank/DDBJ whole genome shotgun (WGS) entry which is preliminary data.</text>
</comment>
<comment type="similarity">
    <text evidence="2">Belongs to the SPSB family.</text>
</comment>
<evidence type="ECO:0000256" key="6">
    <source>
        <dbReference type="SAM" id="MobiDB-lite"/>
    </source>
</evidence>
<dbReference type="PANTHER" id="PTHR12245">
    <property type="entry name" value="SPRY DOMAIN CONTAINING SOCS BOX PROTEIN"/>
    <property type="match status" value="1"/>
</dbReference>
<dbReference type="GO" id="GO:0043161">
    <property type="term" value="P:proteasome-mediated ubiquitin-dependent protein catabolic process"/>
    <property type="evidence" value="ECO:0007669"/>
    <property type="project" value="TreeGrafter"/>
</dbReference>
<feature type="region of interest" description="Disordered" evidence="6">
    <location>
        <begin position="560"/>
        <end position="590"/>
    </location>
</feature>
<feature type="domain" description="SOCS box" evidence="8">
    <location>
        <begin position="381"/>
        <end position="422"/>
    </location>
</feature>
<accession>A0AAV2IGN5</accession>
<feature type="domain" description="B30.2/SPRY" evidence="7">
    <location>
        <begin position="196"/>
        <end position="387"/>
    </location>
</feature>
<dbReference type="InterPro" id="IPR035754">
    <property type="entry name" value="SPRY_SPSB3"/>
</dbReference>
<protein>
    <recommendedName>
        <fullName evidence="3">SPRY domain-containing SOCS box protein 3</fullName>
    </recommendedName>
</protein>
<dbReference type="GO" id="GO:0019005">
    <property type="term" value="C:SCF ubiquitin ligase complex"/>
    <property type="evidence" value="ECO:0007669"/>
    <property type="project" value="TreeGrafter"/>
</dbReference>
<dbReference type="AlphaFoldDB" id="A0AAV2IGN5"/>
<evidence type="ECO:0000256" key="3">
    <source>
        <dbReference type="ARBA" id="ARBA00014684"/>
    </source>
</evidence>
<dbReference type="CDD" id="cd12876">
    <property type="entry name" value="SPRY_SOCS3"/>
    <property type="match status" value="1"/>
</dbReference>
<dbReference type="PROSITE" id="PS50225">
    <property type="entry name" value="SOCS"/>
    <property type="match status" value="1"/>
</dbReference>
<keyword evidence="4" id="KW-0833">Ubl conjugation pathway</keyword>
<keyword evidence="10" id="KW-1185">Reference proteome</keyword>
<feature type="compositionally biased region" description="Acidic residues" evidence="6">
    <location>
        <begin position="484"/>
        <end position="497"/>
    </location>
</feature>
<evidence type="ECO:0000313" key="10">
    <source>
        <dbReference type="Proteomes" id="UP001497497"/>
    </source>
</evidence>
<evidence type="ECO:0000256" key="5">
    <source>
        <dbReference type="ARBA" id="ARBA00023242"/>
    </source>
</evidence>
<reference evidence="9 10" key="1">
    <citation type="submission" date="2024-04" db="EMBL/GenBank/DDBJ databases">
        <authorList>
            <consortium name="Genoscope - CEA"/>
            <person name="William W."/>
        </authorList>
    </citation>
    <scope>NUCLEOTIDE SEQUENCE [LARGE SCALE GENOMIC DNA]</scope>
</reference>
<dbReference type="PROSITE" id="PS50188">
    <property type="entry name" value="B302_SPRY"/>
    <property type="match status" value="1"/>
</dbReference>
<dbReference type="EMBL" id="CAXITT010000778">
    <property type="protein sequence ID" value="CAL1546151.1"/>
    <property type="molecule type" value="Genomic_DNA"/>
</dbReference>
<dbReference type="PANTHER" id="PTHR12245:SF5">
    <property type="entry name" value="SPRY DOMAIN-CONTAINING SOCS BOX PROTEIN 3"/>
    <property type="match status" value="1"/>
</dbReference>
<dbReference type="InterPro" id="IPR003877">
    <property type="entry name" value="SPRY_dom"/>
</dbReference>
<dbReference type="InterPro" id="IPR050672">
    <property type="entry name" value="FBXO45-Fsn/SPSB_families"/>
</dbReference>
<proteinExistence type="inferred from homology"/>
<feature type="region of interest" description="Disordered" evidence="6">
    <location>
        <begin position="478"/>
        <end position="511"/>
    </location>
</feature>
<dbReference type="InterPro" id="IPR001496">
    <property type="entry name" value="SOCS_box"/>
</dbReference>
<evidence type="ECO:0000256" key="1">
    <source>
        <dbReference type="ARBA" id="ARBA00004123"/>
    </source>
</evidence>